<organism evidence="2 3">
    <name type="scientific">Lentihominibacter hominis</name>
    <dbReference type="NCBI Taxonomy" id="2763645"/>
    <lineage>
        <taxon>Bacteria</taxon>
        <taxon>Bacillati</taxon>
        <taxon>Bacillota</taxon>
        <taxon>Clostridia</taxon>
        <taxon>Peptostreptococcales</taxon>
        <taxon>Anaerovoracaceae</taxon>
        <taxon>Lentihominibacter</taxon>
    </lineage>
</organism>
<dbReference type="EMBL" id="JACRTA010000002">
    <property type="protein sequence ID" value="MBC8568400.1"/>
    <property type="molecule type" value="Genomic_DNA"/>
</dbReference>
<evidence type="ECO:0000313" key="3">
    <source>
        <dbReference type="Proteomes" id="UP000610862"/>
    </source>
</evidence>
<dbReference type="RefSeq" id="WP_187525279.1">
    <property type="nucleotide sequence ID" value="NZ_JACRTA010000002.1"/>
</dbReference>
<keyword evidence="3" id="KW-1185">Reference proteome</keyword>
<dbReference type="Proteomes" id="UP000610862">
    <property type="component" value="Unassembled WGS sequence"/>
</dbReference>
<reference evidence="2" key="1">
    <citation type="submission" date="2020-08" db="EMBL/GenBank/DDBJ databases">
        <title>Genome public.</title>
        <authorList>
            <person name="Liu C."/>
            <person name="Sun Q."/>
        </authorList>
    </citation>
    <scope>NUCLEOTIDE SEQUENCE</scope>
    <source>
        <strain evidence="2">NSJ-24</strain>
    </source>
</reference>
<evidence type="ECO:0000256" key="1">
    <source>
        <dbReference type="SAM" id="Phobius"/>
    </source>
</evidence>
<accession>A0A926E5V3</accession>
<name>A0A926E5V3_9FIRM</name>
<keyword evidence="1" id="KW-1133">Transmembrane helix</keyword>
<keyword evidence="1" id="KW-0472">Membrane</keyword>
<proteinExistence type="predicted"/>
<sequence>MWVIFTAFFLFPIASNYMSGSPESEIVSIIEKESEADDIKVTASEEHGNKSMYAFTAGEDFGVAIFSHFGDNYNYQEGTMSNDEDHIDVNLDTGWDVYEYKLTAEGAEQVAFHRFGGIYKVYAMIAAVMVIFSIVGGIYGIRTKKKYEEQRKKGLRQ</sequence>
<dbReference type="AlphaFoldDB" id="A0A926E5V3"/>
<evidence type="ECO:0000313" key="2">
    <source>
        <dbReference type="EMBL" id="MBC8568400.1"/>
    </source>
</evidence>
<comment type="caution">
    <text evidence="2">The sequence shown here is derived from an EMBL/GenBank/DDBJ whole genome shotgun (WGS) entry which is preliminary data.</text>
</comment>
<protein>
    <submittedName>
        <fullName evidence="2">Uncharacterized protein</fullName>
    </submittedName>
</protein>
<gene>
    <name evidence="2" type="ORF">H8692_06490</name>
</gene>
<keyword evidence="1" id="KW-0812">Transmembrane</keyword>
<feature type="transmembrane region" description="Helical" evidence="1">
    <location>
        <begin position="121"/>
        <end position="141"/>
    </location>
</feature>